<dbReference type="AlphaFoldDB" id="A0A2K1QPF1"/>
<reference evidence="2 3" key="1">
    <citation type="submission" date="2017-06" db="EMBL/GenBank/DDBJ databases">
        <title>Draft genome sequence of a variant of Elsinoe murrayae.</title>
        <authorList>
            <person name="Cheng Q."/>
        </authorList>
    </citation>
    <scope>NUCLEOTIDE SEQUENCE [LARGE SCALE GENOMIC DNA]</scope>
    <source>
        <strain evidence="2 3">CQ-2017a</strain>
    </source>
</reference>
<proteinExistence type="predicted"/>
<feature type="compositionally biased region" description="Polar residues" evidence="1">
    <location>
        <begin position="1"/>
        <end position="16"/>
    </location>
</feature>
<feature type="region of interest" description="Disordered" evidence="1">
    <location>
        <begin position="1"/>
        <end position="21"/>
    </location>
</feature>
<sequence length="449" mass="50332">MVPRSSIQTSSGQINEDVNHAPRRRVRVHDLHRCKDEVLRLRDELSHSQENARFARNALASSNDEVQMLKYKLARCEESIGDYQARLTSFNEHAIDLALCLNSAVEKANAEAAAVVSLQSTEAHLTAEVTSLRQSKDQLHCAHHATTQQLESTQAQMLALKQSLSSTLDRSNFRTDEDIKRELDDLFHDIQSWALSALRALKWDDGMKVADELHWIRESLPFYSESGQYQGGAKKYMVSILMFSTIAPVVKMHEDHLTFQLCASEQPGLAGCLSQARPENVTFADWKAWLVTTKDMILAAQPTFIEQCETAAVHVFQKETDDMIATINATPFGPNLRRSLGRIYSRAFRLLVTLHFHPADYRLAIPSAWDRAASCLHRFNYNKEEVVGQDQPIDDPTAHLAASFFPALVKARNEQGEKIEETIVSKAKVLIQTIETVSNGDGASSSSDL</sequence>
<evidence type="ECO:0000313" key="2">
    <source>
        <dbReference type="EMBL" id="PNS16891.1"/>
    </source>
</evidence>
<name>A0A2K1QPF1_9PEZI</name>
<protein>
    <submittedName>
        <fullName evidence="2">Uncharacterized protein</fullName>
    </submittedName>
</protein>
<comment type="caution">
    <text evidence="2">The sequence shown here is derived from an EMBL/GenBank/DDBJ whole genome shotgun (WGS) entry which is preliminary data.</text>
</comment>
<dbReference type="EMBL" id="NKHZ01000055">
    <property type="protein sequence ID" value="PNS16891.1"/>
    <property type="molecule type" value="Genomic_DNA"/>
</dbReference>
<keyword evidence="3" id="KW-1185">Reference proteome</keyword>
<evidence type="ECO:0000313" key="3">
    <source>
        <dbReference type="Proteomes" id="UP000243797"/>
    </source>
</evidence>
<gene>
    <name evidence="2" type="ORF">CAC42_4855</name>
</gene>
<dbReference type="Proteomes" id="UP000243797">
    <property type="component" value="Unassembled WGS sequence"/>
</dbReference>
<accession>A0A2K1QPF1</accession>
<dbReference type="InParanoid" id="A0A2K1QPF1"/>
<organism evidence="2 3">
    <name type="scientific">Sphaceloma murrayae</name>
    <dbReference type="NCBI Taxonomy" id="2082308"/>
    <lineage>
        <taxon>Eukaryota</taxon>
        <taxon>Fungi</taxon>
        <taxon>Dikarya</taxon>
        <taxon>Ascomycota</taxon>
        <taxon>Pezizomycotina</taxon>
        <taxon>Dothideomycetes</taxon>
        <taxon>Dothideomycetidae</taxon>
        <taxon>Myriangiales</taxon>
        <taxon>Elsinoaceae</taxon>
        <taxon>Sphaceloma</taxon>
    </lineage>
</organism>
<dbReference type="OrthoDB" id="3944836at2759"/>
<evidence type="ECO:0000256" key="1">
    <source>
        <dbReference type="SAM" id="MobiDB-lite"/>
    </source>
</evidence>